<feature type="compositionally biased region" description="Polar residues" evidence="2">
    <location>
        <begin position="101"/>
        <end position="123"/>
    </location>
</feature>
<dbReference type="Proteomes" id="UP000297716">
    <property type="component" value="Unassembled WGS sequence"/>
</dbReference>
<feature type="region of interest" description="Disordered" evidence="2">
    <location>
        <begin position="80"/>
        <end position="127"/>
    </location>
</feature>
<gene>
    <name evidence="3" type="ORF">E0Z10_g599</name>
</gene>
<reference evidence="3 4" key="1">
    <citation type="submission" date="2019-03" db="EMBL/GenBank/DDBJ databases">
        <title>Draft genome sequence of Xylaria hypoxylon DSM 108379, a ubiquitous saprotrophic-parasitic fungi on hardwood.</title>
        <authorList>
            <person name="Buettner E."/>
            <person name="Leonhardt S."/>
            <person name="Gebauer A.M."/>
            <person name="Liers C."/>
            <person name="Hofrichter M."/>
            <person name="Kellner H."/>
        </authorList>
    </citation>
    <scope>NUCLEOTIDE SEQUENCE [LARGE SCALE GENOMIC DNA]</scope>
    <source>
        <strain evidence="3 4">DSM 108379</strain>
    </source>
</reference>
<accession>A0A4Z0YVR5</accession>
<evidence type="ECO:0000313" key="3">
    <source>
        <dbReference type="EMBL" id="TGJ88184.1"/>
    </source>
</evidence>
<feature type="compositionally biased region" description="Acidic residues" evidence="2">
    <location>
        <begin position="30"/>
        <end position="39"/>
    </location>
</feature>
<name>A0A4Z0YVR5_9PEZI</name>
<keyword evidence="4" id="KW-1185">Reference proteome</keyword>
<evidence type="ECO:0000256" key="1">
    <source>
        <dbReference type="SAM" id="Coils"/>
    </source>
</evidence>
<dbReference type="STRING" id="37992.A0A4Z0YVR5"/>
<comment type="caution">
    <text evidence="3">The sequence shown here is derived from an EMBL/GenBank/DDBJ whole genome shotgun (WGS) entry which is preliminary data.</text>
</comment>
<dbReference type="AlphaFoldDB" id="A0A4Z0YVR5"/>
<sequence length="917" mass="103545">MEPQGGLRSRTHRSFQSHTNHHQYNSPDAESSDEDDDDIPANKLPSVSPSKQVSLSAPRLYVDRAKRSLSDMTRGGIVFYPGPKKPRNGYNMVPVPRESLPRSTPDSSCSPAQLHSRANSLSSDTEDDVREGLIRVMNDALRQLQTRQAQDDVEQQPQPGGASTLDLLNEVQSEELEDAGNIVGSQDSGLPPAIPTRIIPCALPLNSDVSNGVGKGIKQLFQAAHCATISAGATLNRENRIDTEVQARVDAVSLHHGNIWEIPNSPGQPSAPGGHPETTSSSDQKLQPAKKRGRPPKLPPKGLSNGAPGTEKKRLGRPRKNYPRLRHETDKEYITRIARLQKKPIPSFSDSDTQLPWRPSPVLNGIQPVAAYESEQIIQGYDAHTSAHVPAVTRDQKPNVSRLPCRPCFNDNNSQLAPELDVQPKAAPEEDEMWLVNHAEHGTRDGDLDERNRDFGRDDNLAQHEAIENGDDGSVDYNTTDDDSTTLDFIDGFDSDPGSRSDVDQSAEDSFVHDVNAFNARQTRHYEDDEVFENPVDDDVLAIHLDHEPLKQLCKFLGNASWVGVKGNWQWRYFDYDDAKTRPARALLPLLTKLERIYQNAPKAPNLKEQNKFLREHTDMLRYYFYKIKIVVEHIRSERLEIPERNEATPNTDPRKRKRMTRDLVLYVIPMLAHVLASGWGLGGEKWAKTSFTSATIKLLQPVLGWIMILHRRLLSELDKCPLEEKPESEPYQQAWRRQNDRRQEIGPLVDKLCQVLSAAPDQLVEMEAYAKKELQRRQEQLEREEQLNIEQKAAEEARQASVAERKRRSLLSIRGIHYRLGSPTTSSRPSPTLTPRSTEWSIEEQRLLFLRIQASFPTCPDLNNLRWELNKTVAQTVAMTEQIIEKMLTRVLVDYSVEERAAELRRIMHSSGLVES</sequence>
<dbReference type="EMBL" id="SKBN01000005">
    <property type="protein sequence ID" value="TGJ88184.1"/>
    <property type="molecule type" value="Genomic_DNA"/>
</dbReference>
<dbReference type="OrthoDB" id="5236024at2759"/>
<evidence type="ECO:0000256" key="2">
    <source>
        <dbReference type="SAM" id="MobiDB-lite"/>
    </source>
</evidence>
<organism evidence="3 4">
    <name type="scientific">Xylaria hypoxylon</name>
    <dbReference type="NCBI Taxonomy" id="37992"/>
    <lineage>
        <taxon>Eukaryota</taxon>
        <taxon>Fungi</taxon>
        <taxon>Dikarya</taxon>
        <taxon>Ascomycota</taxon>
        <taxon>Pezizomycotina</taxon>
        <taxon>Sordariomycetes</taxon>
        <taxon>Xylariomycetidae</taxon>
        <taxon>Xylariales</taxon>
        <taxon>Xylariaceae</taxon>
        <taxon>Xylaria</taxon>
    </lineage>
</organism>
<evidence type="ECO:0000313" key="4">
    <source>
        <dbReference type="Proteomes" id="UP000297716"/>
    </source>
</evidence>
<protein>
    <submittedName>
        <fullName evidence="3">Uncharacterized protein</fullName>
    </submittedName>
</protein>
<feature type="compositionally biased region" description="Polar residues" evidence="2">
    <location>
        <begin position="45"/>
        <end position="55"/>
    </location>
</feature>
<proteinExistence type="predicted"/>
<feature type="compositionally biased region" description="Basic residues" evidence="2">
    <location>
        <begin position="9"/>
        <end position="21"/>
    </location>
</feature>
<feature type="region of interest" description="Disordered" evidence="2">
    <location>
        <begin position="1"/>
        <end position="59"/>
    </location>
</feature>
<feature type="region of interest" description="Disordered" evidence="2">
    <location>
        <begin position="259"/>
        <end position="330"/>
    </location>
</feature>
<feature type="coiled-coil region" evidence="1">
    <location>
        <begin position="765"/>
        <end position="798"/>
    </location>
</feature>
<keyword evidence="1" id="KW-0175">Coiled coil</keyword>
<feature type="compositionally biased region" description="Basic residues" evidence="2">
    <location>
        <begin position="314"/>
        <end position="324"/>
    </location>
</feature>